<keyword evidence="1" id="KW-0472">Membrane</keyword>
<keyword evidence="3" id="KW-1185">Reference proteome</keyword>
<keyword evidence="1" id="KW-1133">Transmembrane helix</keyword>
<accession>A0ABW1KG59</accession>
<organism evidence="2 3">
    <name type="scientific">Plantactinospora solaniradicis</name>
    <dbReference type="NCBI Taxonomy" id="1723736"/>
    <lineage>
        <taxon>Bacteria</taxon>
        <taxon>Bacillati</taxon>
        <taxon>Actinomycetota</taxon>
        <taxon>Actinomycetes</taxon>
        <taxon>Micromonosporales</taxon>
        <taxon>Micromonosporaceae</taxon>
        <taxon>Plantactinospora</taxon>
    </lineage>
</organism>
<feature type="transmembrane region" description="Helical" evidence="1">
    <location>
        <begin position="25"/>
        <end position="45"/>
    </location>
</feature>
<dbReference type="EMBL" id="JBHSPR010000032">
    <property type="protein sequence ID" value="MFC6020550.1"/>
    <property type="molecule type" value="Genomic_DNA"/>
</dbReference>
<evidence type="ECO:0000256" key="1">
    <source>
        <dbReference type="SAM" id="Phobius"/>
    </source>
</evidence>
<evidence type="ECO:0000313" key="2">
    <source>
        <dbReference type="EMBL" id="MFC6020550.1"/>
    </source>
</evidence>
<evidence type="ECO:0000313" key="3">
    <source>
        <dbReference type="Proteomes" id="UP001596203"/>
    </source>
</evidence>
<comment type="caution">
    <text evidence="2">The sequence shown here is derived from an EMBL/GenBank/DDBJ whole genome shotgun (WGS) entry which is preliminary data.</text>
</comment>
<dbReference type="Proteomes" id="UP001596203">
    <property type="component" value="Unassembled WGS sequence"/>
</dbReference>
<proteinExistence type="predicted"/>
<gene>
    <name evidence="2" type="ORF">ACFP2T_30810</name>
</gene>
<dbReference type="RefSeq" id="WP_377427882.1">
    <property type="nucleotide sequence ID" value="NZ_JBHSPR010000032.1"/>
</dbReference>
<keyword evidence="1" id="KW-0812">Transmembrane</keyword>
<sequence>MTGIGLLWLVASVLAQVLVFDDPWYDGLVQLPVIVLVMVAVYLRAWREAGLPLRLTRDHLVLTRPDGEPLAIGWDNLAVARVTGVASPTLVVEPGDPERTDPVLDRWQWGRLGQRRFSREQRPYEIKISLTGLRPGAQRLRTELAARLGPERSARS</sequence>
<protein>
    <recommendedName>
        <fullName evidence="4">PH domain-containing protein</fullName>
    </recommendedName>
</protein>
<name>A0ABW1KG59_9ACTN</name>
<evidence type="ECO:0008006" key="4">
    <source>
        <dbReference type="Google" id="ProtNLM"/>
    </source>
</evidence>
<reference evidence="3" key="1">
    <citation type="journal article" date="2019" name="Int. J. Syst. Evol. Microbiol.">
        <title>The Global Catalogue of Microorganisms (GCM) 10K type strain sequencing project: providing services to taxonomists for standard genome sequencing and annotation.</title>
        <authorList>
            <consortium name="The Broad Institute Genomics Platform"/>
            <consortium name="The Broad Institute Genome Sequencing Center for Infectious Disease"/>
            <person name="Wu L."/>
            <person name="Ma J."/>
        </authorList>
    </citation>
    <scope>NUCLEOTIDE SEQUENCE [LARGE SCALE GENOMIC DNA]</scope>
    <source>
        <strain evidence="3">ZS-35-S2</strain>
    </source>
</reference>